<feature type="domain" description="Flavoprotein" evidence="5">
    <location>
        <begin position="11"/>
        <end position="181"/>
    </location>
</feature>
<feature type="domain" description="DNA/pantothenate metabolism flavoprotein C-terminal" evidence="6">
    <location>
        <begin position="191"/>
        <end position="396"/>
    </location>
</feature>
<comment type="similarity">
    <text evidence="3 4">In the N-terminal section; belongs to the HFCD (homo-oligomeric flavin containing Cys decarboxylase) superfamily.</text>
</comment>
<dbReference type="Pfam" id="PF04127">
    <property type="entry name" value="DFP"/>
    <property type="match status" value="1"/>
</dbReference>
<dbReference type="InterPro" id="IPR035929">
    <property type="entry name" value="CoaB-like_sf"/>
</dbReference>
<evidence type="ECO:0000313" key="7">
    <source>
        <dbReference type="EMBL" id="SNX58772.1"/>
    </source>
</evidence>
<comment type="pathway">
    <text evidence="3 4">Cofactor biosynthesis; coenzyme A biosynthesis; CoA from (R)-pantothenate: step 3/5.</text>
</comment>
<gene>
    <name evidence="3" type="primary">coaBC</name>
    <name evidence="7" type="ORF">SAMN06296273_0236</name>
</gene>
<dbReference type="HAMAP" id="MF_02225">
    <property type="entry name" value="CoaBC"/>
    <property type="match status" value="1"/>
</dbReference>
<keyword evidence="3 4" id="KW-0285">Flavoprotein</keyword>
<dbReference type="GO" id="GO:0046872">
    <property type="term" value="F:metal ion binding"/>
    <property type="evidence" value="ECO:0007669"/>
    <property type="project" value="UniProtKB-KW"/>
</dbReference>
<feature type="binding site" evidence="3">
    <location>
        <position position="328"/>
    </location>
    <ligand>
        <name>CTP</name>
        <dbReference type="ChEBI" id="CHEBI:37563"/>
    </ligand>
</feature>
<evidence type="ECO:0000256" key="3">
    <source>
        <dbReference type="HAMAP-Rule" id="MF_02225"/>
    </source>
</evidence>
<dbReference type="OrthoDB" id="9802554at2"/>
<dbReference type="Proteomes" id="UP000242498">
    <property type="component" value="Chromosome I"/>
</dbReference>
<feature type="region of interest" description="Phosphopantothenate--cysteine ligase" evidence="3">
    <location>
        <begin position="196"/>
        <end position="408"/>
    </location>
</feature>
<feature type="active site" description="Proton donor" evidence="3">
    <location>
        <position position="163"/>
    </location>
</feature>
<dbReference type="GO" id="GO:0004633">
    <property type="term" value="F:phosphopantothenoylcysteine decarboxylase activity"/>
    <property type="evidence" value="ECO:0007669"/>
    <property type="project" value="UniProtKB-UniRule"/>
</dbReference>
<dbReference type="Gene3D" id="3.40.50.10300">
    <property type="entry name" value="CoaB-like"/>
    <property type="match status" value="1"/>
</dbReference>
<comment type="catalytic activity">
    <reaction evidence="3 4">
        <text>N-[(R)-4-phosphopantothenoyl]-L-cysteine + H(+) = (R)-4'-phosphopantetheine + CO2</text>
        <dbReference type="Rhea" id="RHEA:16793"/>
        <dbReference type="ChEBI" id="CHEBI:15378"/>
        <dbReference type="ChEBI" id="CHEBI:16526"/>
        <dbReference type="ChEBI" id="CHEBI:59458"/>
        <dbReference type="ChEBI" id="CHEBI:61723"/>
        <dbReference type="EC" id="4.1.1.36"/>
    </reaction>
</comment>
<keyword evidence="1 3" id="KW-0210">Decarboxylase</keyword>
<feature type="binding site" evidence="3">
    <location>
        <position position="294"/>
    </location>
    <ligand>
        <name>CTP</name>
        <dbReference type="ChEBI" id="CHEBI:37563"/>
    </ligand>
</feature>
<organism evidence="7 8">
    <name type="scientific">Nitrosomonas ureae</name>
    <dbReference type="NCBI Taxonomy" id="44577"/>
    <lineage>
        <taxon>Bacteria</taxon>
        <taxon>Pseudomonadati</taxon>
        <taxon>Pseudomonadota</taxon>
        <taxon>Betaproteobacteria</taxon>
        <taxon>Nitrosomonadales</taxon>
        <taxon>Nitrosomonadaceae</taxon>
        <taxon>Nitrosomonas</taxon>
    </lineage>
</organism>
<evidence type="ECO:0000256" key="1">
    <source>
        <dbReference type="ARBA" id="ARBA00022793"/>
    </source>
</evidence>
<protein>
    <recommendedName>
        <fullName evidence="3">Coenzyme A biosynthesis bifunctional protein CoaBC</fullName>
    </recommendedName>
    <alternativeName>
        <fullName evidence="3">DNA/pantothenate metabolism flavoprotein</fullName>
    </alternativeName>
    <alternativeName>
        <fullName evidence="3">Phosphopantothenoylcysteine synthetase/decarboxylase</fullName>
        <shortName evidence="3">PPCS-PPCDC</shortName>
    </alternativeName>
    <domain>
        <recommendedName>
            <fullName evidence="3">Phosphopantothenoylcysteine decarboxylase</fullName>
            <shortName evidence="3">PPC decarboxylase</shortName>
            <shortName evidence="3">PPC-DC</shortName>
            <ecNumber evidence="3">4.1.1.36</ecNumber>
        </recommendedName>
        <alternativeName>
            <fullName evidence="3">CoaC</fullName>
        </alternativeName>
    </domain>
    <domain>
        <recommendedName>
            <fullName evidence="3">Phosphopantothenate--cysteine ligase</fullName>
            <ecNumber evidence="3">6.3.2.5</ecNumber>
        </recommendedName>
        <alternativeName>
            <fullName evidence="3">CoaB</fullName>
        </alternativeName>
        <alternativeName>
            <fullName evidence="3">Phosphopantothenoylcysteine synthetase</fullName>
            <shortName evidence="3">PPC synthetase</shortName>
            <shortName evidence="3">PPC-S</shortName>
        </alternativeName>
    </domain>
</protein>
<dbReference type="InterPro" id="IPR007085">
    <property type="entry name" value="DNA/pantothenate-metab_flavo_C"/>
</dbReference>
<dbReference type="Gene3D" id="3.40.50.1950">
    <property type="entry name" value="Flavin prenyltransferase-like"/>
    <property type="match status" value="1"/>
</dbReference>
<comment type="function">
    <text evidence="4">Catalyzes two steps in the biosynthesis of coenzyme A. In the first step cysteine is conjugated to 4'-phosphopantothenate to form 4-phosphopantothenoylcysteine, in the latter compound is decarboxylated to form 4'-phosphopantotheine.</text>
</comment>
<dbReference type="NCBIfam" id="TIGR00521">
    <property type="entry name" value="coaBC_dfp"/>
    <property type="match status" value="1"/>
</dbReference>
<comment type="caution">
    <text evidence="3">Lacks conserved residue(s) required for the propagation of feature annotation.</text>
</comment>
<dbReference type="PANTHER" id="PTHR14359:SF6">
    <property type="entry name" value="PHOSPHOPANTOTHENOYLCYSTEINE DECARBOXYLASE"/>
    <property type="match status" value="1"/>
</dbReference>
<dbReference type="InterPro" id="IPR036551">
    <property type="entry name" value="Flavin_trans-like"/>
</dbReference>
<dbReference type="EC" id="6.3.2.5" evidence="3"/>
<comment type="similarity">
    <text evidence="3 4">In the C-terminal section; belongs to the PPC synthetase family.</text>
</comment>
<dbReference type="RefSeq" id="WP_096291651.1">
    <property type="nucleotide sequence ID" value="NZ_LT907782.1"/>
</dbReference>
<feature type="region of interest" description="Phosphopantothenoylcysteine decarboxylase" evidence="3">
    <location>
        <begin position="1"/>
        <end position="195"/>
    </location>
</feature>
<feature type="binding site" evidence="3">
    <location>
        <position position="342"/>
    </location>
    <ligand>
        <name>CTP</name>
        <dbReference type="ChEBI" id="CHEBI:37563"/>
    </ligand>
</feature>
<keyword evidence="3 4" id="KW-0288">FMN</keyword>
<dbReference type="Pfam" id="PF02441">
    <property type="entry name" value="Flavoprotein"/>
    <property type="match status" value="1"/>
</dbReference>
<dbReference type="SUPFAM" id="SSF52507">
    <property type="entry name" value="Homo-oligomeric flavin-containing Cys decarboxylases, HFCD"/>
    <property type="match status" value="1"/>
</dbReference>
<keyword evidence="3" id="KW-0460">Magnesium</keyword>
<accession>A0A285BU67</accession>
<evidence type="ECO:0000259" key="5">
    <source>
        <dbReference type="Pfam" id="PF02441"/>
    </source>
</evidence>
<evidence type="ECO:0000313" key="8">
    <source>
        <dbReference type="Proteomes" id="UP000242498"/>
    </source>
</evidence>
<dbReference type="GO" id="GO:0010181">
    <property type="term" value="F:FMN binding"/>
    <property type="evidence" value="ECO:0007669"/>
    <property type="project" value="UniProtKB-UniRule"/>
</dbReference>
<comment type="cofactor">
    <cofactor evidence="3">
        <name>FMN</name>
        <dbReference type="ChEBI" id="CHEBI:58210"/>
    </cofactor>
    <text evidence="3">Binds 1 FMN per subunit.</text>
</comment>
<keyword evidence="3" id="KW-0511">Multifunctional enzyme</keyword>
<name>A0A285BU67_9PROT</name>
<evidence type="ECO:0000259" key="6">
    <source>
        <dbReference type="Pfam" id="PF04127"/>
    </source>
</evidence>
<keyword evidence="3 4" id="KW-0436">Ligase</keyword>
<comment type="pathway">
    <text evidence="3 4">Cofactor biosynthesis; coenzyme A biosynthesis; CoA from (R)-pantothenate: step 2/5.</text>
</comment>
<dbReference type="InterPro" id="IPR003382">
    <property type="entry name" value="Flavoprotein"/>
</dbReference>
<dbReference type="EC" id="4.1.1.36" evidence="3"/>
<dbReference type="InterPro" id="IPR005252">
    <property type="entry name" value="CoaBC"/>
</dbReference>
<reference evidence="7 8" key="1">
    <citation type="submission" date="2017-08" db="EMBL/GenBank/DDBJ databases">
        <authorList>
            <person name="de Groot N.N."/>
        </authorList>
    </citation>
    <scope>NUCLEOTIDE SEQUENCE [LARGE SCALE GENOMIC DNA]</scope>
    <source>
        <strain evidence="7 8">Nm15</strain>
    </source>
</reference>
<comment type="function">
    <text evidence="3">Catalyzes two sequential steps in the biosynthesis of coenzyme A. In the first step cysteine is conjugated to 4'-phosphopantothenate to form 4-phosphopantothenoylcysteine. In the second step the latter compound is decarboxylated to form 4'-phosphopantotheine.</text>
</comment>
<comment type="cofactor">
    <cofactor evidence="3">
        <name>Mg(2+)</name>
        <dbReference type="ChEBI" id="CHEBI:18420"/>
    </cofactor>
</comment>
<evidence type="ECO:0000256" key="4">
    <source>
        <dbReference type="RuleBase" id="RU364078"/>
    </source>
</evidence>
<dbReference type="PANTHER" id="PTHR14359">
    <property type="entry name" value="HOMO-OLIGOMERIC FLAVIN CONTAINING CYS DECARBOXYLASE FAMILY"/>
    <property type="match status" value="1"/>
</dbReference>
<proteinExistence type="inferred from homology"/>
<dbReference type="GO" id="GO:0015937">
    <property type="term" value="P:coenzyme A biosynthetic process"/>
    <property type="evidence" value="ECO:0007669"/>
    <property type="project" value="UniProtKB-UniRule"/>
</dbReference>
<dbReference type="SUPFAM" id="SSF102645">
    <property type="entry name" value="CoaB-like"/>
    <property type="match status" value="1"/>
</dbReference>
<dbReference type="GO" id="GO:0004632">
    <property type="term" value="F:phosphopantothenate--cysteine ligase activity"/>
    <property type="evidence" value="ECO:0007669"/>
    <property type="project" value="UniProtKB-UniRule"/>
</dbReference>
<dbReference type="AlphaFoldDB" id="A0A285BU67"/>
<sequence>MKIGASTVSKKRLLLGVTGGVAAYKTAELARLLTQHGINVQTIMTEAACRFMGPATFQSLTGNSVYTDLWKTNAAHNMAHIDLSRNADMILVAPASANFIGKLANGLADDLLSVLCIARDCPLMIAPAMNRQMWESPATRRNLSLLRQDEVKIIGPACGEQACGEIGMGRMAEVSELVEAVQIAFQAGTLLQGKNILVTAGPTYEAIDAVRGITNNSSGKMGYAVAKAALEMGARITLISGPTCLSPPKVDKFISVVSAEEMLHAVQAEVSQADIFISVAAVADYRAASIKQQKLKKSPANLLIELTPNPDILMTVSTSPNPPFCVGFAAETENLEKNAAAKRNKKKLPLLVANLAQDAIGSDENELILLDDEGKHVLPKAAKIAQARRLMTHIYSLYDKLKKNDEKN</sequence>
<feature type="binding site" evidence="3">
    <location>
        <position position="346"/>
    </location>
    <ligand>
        <name>CTP</name>
        <dbReference type="ChEBI" id="CHEBI:37563"/>
    </ligand>
</feature>
<feature type="binding site" evidence="3">
    <location>
        <position position="284"/>
    </location>
    <ligand>
        <name>CTP</name>
        <dbReference type="ChEBI" id="CHEBI:37563"/>
    </ligand>
</feature>
<evidence type="ECO:0000256" key="2">
    <source>
        <dbReference type="ARBA" id="ARBA00023239"/>
    </source>
</evidence>
<feature type="binding site" evidence="3">
    <location>
        <begin position="310"/>
        <end position="313"/>
    </location>
    <ligand>
        <name>CTP</name>
        <dbReference type="ChEBI" id="CHEBI:37563"/>
    </ligand>
</feature>
<dbReference type="EMBL" id="LT907782">
    <property type="protein sequence ID" value="SNX58772.1"/>
    <property type="molecule type" value="Genomic_DNA"/>
</dbReference>
<keyword evidence="2 3" id="KW-0456">Lyase</keyword>
<dbReference type="GO" id="GO:0015941">
    <property type="term" value="P:pantothenate catabolic process"/>
    <property type="evidence" value="ECO:0007669"/>
    <property type="project" value="InterPro"/>
</dbReference>
<dbReference type="GO" id="GO:0071513">
    <property type="term" value="C:phosphopantothenoylcysteine decarboxylase complex"/>
    <property type="evidence" value="ECO:0007669"/>
    <property type="project" value="TreeGrafter"/>
</dbReference>
<keyword evidence="3" id="KW-0479">Metal-binding</keyword>
<comment type="catalytic activity">
    <reaction evidence="3 4">
        <text>(R)-4'-phosphopantothenate + L-cysteine + CTP = N-[(R)-4-phosphopantothenoyl]-L-cysteine + CMP + diphosphate + H(+)</text>
        <dbReference type="Rhea" id="RHEA:19397"/>
        <dbReference type="ChEBI" id="CHEBI:10986"/>
        <dbReference type="ChEBI" id="CHEBI:15378"/>
        <dbReference type="ChEBI" id="CHEBI:33019"/>
        <dbReference type="ChEBI" id="CHEBI:35235"/>
        <dbReference type="ChEBI" id="CHEBI:37563"/>
        <dbReference type="ChEBI" id="CHEBI:59458"/>
        <dbReference type="ChEBI" id="CHEBI:60377"/>
        <dbReference type="EC" id="6.3.2.5"/>
    </reaction>
</comment>
<dbReference type="UniPathway" id="UPA00241">
    <property type="reaction ID" value="UER00353"/>
</dbReference>